<dbReference type="Proteomes" id="UP000183569">
    <property type="component" value="Unassembled WGS sequence"/>
</dbReference>
<dbReference type="EMBL" id="FMUI01000017">
    <property type="protein sequence ID" value="SCX61473.1"/>
    <property type="molecule type" value="Genomic_DNA"/>
</dbReference>
<feature type="domain" description="SnoaL-like" evidence="1">
    <location>
        <begin position="7"/>
        <end position="104"/>
    </location>
</feature>
<evidence type="ECO:0000313" key="3">
    <source>
        <dbReference type="Proteomes" id="UP000183569"/>
    </source>
</evidence>
<comment type="caution">
    <text evidence="2">The sequence shown here is derived from an EMBL/GenBank/DDBJ whole genome shotgun (WGS) entry which is preliminary data.</text>
</comment>
<dbReference type="GeneID" id="23843234"/>
<dbReference type="InterPro" id="IPR008317">
    <property type="entry name" value="UCP030561"/>
</dbReference>
<dbReference type="PIRSF" id="PIRSF030561">
    <property type="entry name" value="UCP030561"/>
    <property type="match status" value="1"/>
</dbReference>
<gene>
    <name evidence="2" type="ORF">SAMN02927897_04123</name>
</gene>
<organism evidence="2 3">
    <name type="scientific">Kosakonia sacchari</name>
    <dbReference type="NCBI Taxonomy" id="1158459"/>
    <lineage>
        <taxon>Bacteria</taxon>
        <taxon>Pseudomonadati</taxon>
        <taxon>Pseudomonadota</taxon>
        <taxon>Gammaproteobacteria</taxon>
        <taxon>Enterobacterales</taxon>
        <taxon>Enterobacteriaceae</taxon>
        <taxon>Kosakonia</taxon>
    </lineage>
</organism>
<reference evidence="2 3" key="1">
    <citation type="submission" date="2016-10" db="EMBL/GenBank/DDBJ databases">
        <authorList>
            <person name="Varghese N."/>
            <person name="Submissions S."/>
        </authorList>
    </citation>
    <scope>NUCLEOTIDE SEQUENCE [LARGE SCALE GENOMIC DNA]</scope>
    <source>
        <strain evidence="2 3">CGMCC 1.12102</strain>
    </source>
</reference>
<dbReference type="InterPro" id="IPR032710">
    <property type="entry name" value="NTF2-like_dom_sf"/>
</dbReference>
<accession>A0A1G4Z753</accession>
<dbReference type="Gene3D" id="3.10.450.50">
    <property type="match status" value="1"/>
</dbReference>
<dbReference type="RefSeq" id="WP_017459693.1">
    <property type="nucleotide sequence ID" value="NZ_FMUI01000017.1"/>
</dbReference>
<dbReference type="SUPFAM" id="SSF54427">
    <property type="entry name" value="NTF2-like"/>
    <property type="match status" value="1"/>
</dbReference>
<dbReference type="AlphaFoldDB" id="A0A1G4Z753"/>
<evidence type="ECO:0000259" key="1">
    <source>
        <dbReference type="Pfam" id="PF12680"/>
    </source>
</evidence>
<proteinExistence type="predicted"/>
<dbReference type="InterPro" id="IPR037401">
    <property type="entry name" value="SnoaL-like"/>
</dbReference>
<sequence length="112" mass="12662">MSVVSPVEKQFAAYNAHNIEAFTACFSEDFIAFRLPSTEPSLQGREALRAFYATHRFNNPALRAELLSCTVMGNKVFDHEKIYGIGESVIENMAVYEVQDGLIKTAWFFFAQ</sequence>
<evidence type="ECO:0000313" key="2">
    <source>
        <dbReference type="EMBL" id="SCX61473.1"/>
    </source>
</evidence>
<dbReference type="Pfam" id="PF12680">
    <property type="entry name" value="SnoaL_2"/>
    <property type="match status" value="1"/>
</dbReference>
<name>A0A1G4Z753_9ENTR</name>
<protein>
    <recommendedName>
        <fullName evidence="1">SnoaL-like domain-containing protein</fullName>
    </recommendedName>
</protein>